<proteinExistence type="predicted"/>
<dbReference type="Gene3D" id="3.90.1570.10">
    <property type="entry name" value="tt1808, chain A"/>
    <property type="match status" value="1"/>
</dbReference>
<dbReference type="InterPro" id="IPR012296">
    <property type="entry name" value="Nuclease_put_TT1808"/>
</dbReference>
<dbReference type="AlphaFoldDB" id="A0A7W7QAV5"/>
<dbReference type="GO" id="GO:0004519">
    <property type="term" value="F:endonuclease activity"/>
    <property type="evidence" value="ECO:0007669"/>
    <property type="project" value="UniProtKB-KW"/>
</dbReference>
<keyword evidence="2" id="KW-0255">Endonuclease</keyword>
<dbReference type="PANTHER" id="PTHR35400:SF3">
    <property type="entry name" value="SLL1072 PROTEIN"/>
    <property type="match status" value="1"/>
</dbReference>
<evidence type="ECO:0000313" key="2">
    <source>
        <dbReference type="EMBL" id="MBB4910265.1"/>
    </source>
</evidence>
<dbReference type="EMBL" id="JACHJQ010000007">
    <property type="protein sequence ID" value="MBB4910265.1"/>
    <property type="molecule type" value="Genomic_DNA"/>
</dbReference>
<protein>
    <submittedName>
        <fullName evidence="2">Uma2 family endonuclease</fullName>
    </submittedName>
</protein>
<sequence length="192" mass="21503">MTALPDWMVRSGEGLTVADYEALPEEVSRQIEILDGTVKVSPSPSRAHQRITRRLANALENAFEAADPNGLAVDFDVDLRLRDVPLLLRRPDVVVFDASLPGDEVLRPDHCLLVVEVMSPGSTTADRMDKPTEYAASGIEHFWRVEHDDQVINVFRYQLDPMTRTYALVGLDKGKLVINDPVELVLDLETLR</sequence>
<dbReference type="Proteomes" id="UP000520767">
    <property type="component" value="Unassembled WGS sequence"/>
</dbReference>
<reference evidence="2 3" key="1">
    <citation type="submission" date="2020-08" db="EMBL/GenBank/DDBJ databases">
        <title>Genomic Encyclopedia of Type Strains, Phase III (KMG-III): the genomes of soil and plant-associated and newly described type strains.</title>
        <authorList>
            <person name="Whitman W."/>
        </authorList>
    </citation>
    <scope>NUCLEOTIDE SEQUENCE [LARGE SCALE GENOMIC DNA]</scope>
    <source>
        <strain evidence="2 3">CECT 8960</strain>
    </source>
</reference>
<dbReference type="InterPro" id="IPR011335">
    <property type="entry name" value="Restrct_endonuc-II-like"/>
</dbReference>
<evidence type="ECO:0000259" key="1">
    <source>
        <dbReference type="Pfam" id="PF05685"/>
    </source>
</evidence>
<keyword evidence="2" id="KW-0540">Nuclease</keyword>
<keyword evidence="2" id="KW-0378">Hydrolase</keyword>
<organism evidence="2 3">
    <name type="scientific">Actinophytocola algeriensis</name>
    <dbReference type="NCBI Taxonomy" id="1768010"/>
    <lineage>
        <taxon>Bacteria</taxon>
        <taxon>Bacillati</taxon>
        <taxon>Actinomycetota</taxon>
        <taxon>Actinomycetes</taxon>
        <taxon>Pseudonocardiales</taxon>
        <taxon>Pseudonocardiaceae</taxon>
    </lineage>
</organism>
<dbReference type="InterPro" id="IPR008538">
    <property type="entry name" value="Uma2"/>
</dbReference>
<gene>
    <name evidence="2" type="ORF">FHR82_006523</name>
</gene>
<dbReference type="SUPFAM" id="SSF52980">
    <property type="entry name" value="Restriction endonuclease-like"/>
    <property type="match status" value="1"/>
</dbReference>
<evidence type="ECO:0000313" key="3">
    <source>
        <dbReference type="Proteomes" id="UP000520767"/>
    </source>
</evidence>
<dbReference type="Pfam" id="PF05685">
    <property type="entry name" value="Uma2"/>
    <property type="match status" value="1"/>
</dbReference>
<dbReference type="RefSeq" id="WP_184814332.1">
    <property type="nucleotide sequence ID" value="NZ_JACHJQ010000007.1"/>
</dbReference>
<dbReference type="CDD" id="cd06260">
    <property type="entry name" value="DUF820-like"/>
    <property type="match status" value="1"/>
</dbReference>
<dbReference type="PANTHER" id="PTHR35400">
    <property type="entry name" value="SLR1083 PROTEIN"/>
    <property type="match status" value="1"/>
</dbReference>
<feature type="domain" description="Putative restriction endonuclease" evidence="1">
    <location>
        <begin position="18"/>
        <end position="171"/>
    </location>
</feature>
<comment type="caution">
    <text evidence="2">The sequence shown here is derived from an EMBL/GenBank/DDBJ whole genome shotgun (WGS) entry which is preliminary data.</text>
</comment>
<accession>A0A7W7QAV5</accession>
<keyword evidence="3" id="KW-1185">Reference proteome</keyword>
<name>A0A7W7QAV5_9PSEU</name>